<dbReference type="PANTHER" id="PTHR46558:SF14">
    <property type="entry name" value="HTH-TYPE TRANSCRIPTIONAL REGULATOR ANSR"/>
    <property type="match status" value="1"/>
</dbReference>
<dbReference type="InterPro" id="IPR001387">
    <property type="entry name" value="Cro/C1-type_HTH"/>
</dbReference>
<dbReference type="RefSeq" id="WP_199017963.1">
    <property type="nucleotide sequence ID" value="NZ_JAELUP010000008.1"/>
</dbReference>
<gene>
    <name evidence="3" type="ORF">JFN88_03665</name>
</gene>
<evidence type="ECO:0000259" key="2">
    <source>
        <dbReference type="PROSITE" id="PS50943"/>
    </source>
</evidence>
<feature type="domain" description="HTH cro/C1-type" evidence="2">
    <location>
        <begin position="8"/>
        <end position="64"/>
    </location>
</feature>
<protein>
    <submittedName>
        <fullName evidence="3">Helix-turn-helix transcriptional regulator</fullName>
    </submittedName>
</protein>
<dbReference type="Gene3D" id="1.10.260.40">
    <property type="entry name" value="lambda repressor-like DNA-binding domains"/>
    <property type="match status" value="1"/>
</dbReference>
<dbReference type="PROSITE" id="PS50943">
    <property type="entry name" value="HTH_CROC1"/>
    <property type="match status" value="1"/>
</dbReference>
<evidence type="ECO:0000256" key="1">
    <source>
        <dbReference type="ARBA" id="ARBA00023125"/>
    </source>
</evidence>
<dbReference type="AlphaFoldDB" id="A0A934J0E2"/>
<evidence type="ECO:0000313" key="4">
    <source>
        <dbReference type="Proteomes" id="UP000640274"/>
    </source>
</evidence>
<dbReference type="Proteomes" id="UP000640274">
    <property type="component" value="Unassembled WGS sequence"/>
</dbReference>
<dbReference type="CDD" id="cd00093">
    <property type="entry name" value="HTH_XRE"/>
    <property type="match status" value="1"/>
</dbReference>
<organism evidence="3 4">
    <name type="scientific">Paenibacillus roseus</name>
    <dbReference type="NCBI Taxonomy" id="2798579"/>
    <lineage>
        <taxon>Bacteria</taxon>
        <taxon>Bacillati</taxon>
        <taxon>Bacillota</taxon>
        <taxon>Bacilli</taxon>
        <taxon>Bacillales</taxon>
        <taxon>Paenibacillaceae</taxon>
        <taxon>Paenibacillus</taxon>
    </lineage>
</organism>
<dbReference type="EMBL" id="JAELUP010000008">
    <property type="protein sequence ID" value="MBJ6360420.1"/>
    <property type="molecule type" value="Genomic_DNA"/>
</dbReference>
<dbReference type="GO" id="GO:0003677">
    <property type="term" value="F:DNA binding"/>
    <property type="evidence" value="ECO:0007669"/>
    <property type="project" value="UniProtKB-KW"/>
</dbReference>
<reference evidence="3" key="1">
    <citation type="submission" date="2020-12" db="EMBL/GenBank/DDBJ databases">
        <authorList>
            <person name="Huq M.A."/>
        </authorList>
    </citation>
    <scope>NUCLEOTIDE SEQUENCE</scope>
    <source>
        <strain evidence="3">MAHUQ-46</strain>
    </source>
</reference>
<dbReference type="InterPro" id="IPR010982">
    <property type="entry name" value="Lambda_DNA-bd_dom_sf"/>
</dbReference>
<dbReference type="SMART" id="SM00530">
    <property type="entry name" value="HTH_XRE"/>
    <property type="match status" value="1"/>
</dbReference>
<dbReference type="PANTHER" id="PTHR46558">
    <property type="entry name" value="TRACRIPTIONAL REGULATORY PROTEIN-RELATED-RELATED"/>
    <property type="match status" value="1"/>
</dbReference>
<comment type="caution">
    <text evidence="3">The sequence shown here is derived from an EMBL/GenBank/DDBJ whole genome shotgun (WGS) entry which is preliminary data.</text>
</comment>
<name>A0A934J0E2_9BACL</name>
<evidence type="ECO:0000313" key="3">
    <source>
        <dbReference type="EMBL" id="MBJ6360420.1"/>
    </source>
</evidence>
<keyword evidence="4" id="KW-1185">Reference proteome</keyword>
<sequence>MTSFHLRFKQLREQHQWTQDEIAEKLGVQRSTIAGYESAEKNRIPREETLLKIADVFEVSLDYLLGRSDSVSQSTAGQSPAVPNWATAKDKRDLKVMLQSPEVLFFDGIEFSEEDRAKMMGVMETIFWDAKMKNKEAWKKSRDKKKS</sequence>
<dbReference type="Pfam" id="PF01381">
    <property type="entry name" value="HTH_3"/>
    <property type="match status" value="1"/>
</dbReference>
<keyword evidence="1" id="KW-0238">DNA-binding</keyword>
<accession>A0A934J0E2</accession>
<proteinExistence type="predicted"/>
<dbReference type="SUPFAM" id="SSF47413">
    <property type="entry name" value="lambda repressor-like DNA-binding domains"/>
    <property type="match status" value="1"/>
</dbReference>